<keyword evidence="4" id="KW-1185">Reference proteome</keyword>
<evidence type="ECO:0000313" key="3">
    <source>
        <dbReference type="EMBL" id="KAH7123604.1"/>
    </source>
</evidence>
<dbReference type="EMBL" id="JAGMWT010000008">
    <property type="protein sequence ID" value="KAH7123604.1"/>
    <property type="molecule type" value="Genomic_DNA"/>
</dbReference>
<evidence type="ECO:0000313" key="4">
    <source>
        <dbReference type="Proteomes" id="UP000700596"/>
    </source>
</evidence>
<proteinExistence type="predicted"/>
<organism evidence="3 4">
    <name type="scientific">Dendryphion nanum</name>
    <dbReference type="NCBI Taxonomy" id="256645"/>
    <lineage>
        <taxon>Eukaryota</taxon>
        <taxon>Fungi</taxon>
        <taxon>Dikarya</taxon>
        <taxon>Ascomycota</taxon>
        <taxon>Pezizomycotina</taxon>
        <taxon>Dothideomycetes</taxon>
        <taxon>Pleosporomycetidae</taxon>
        <taxon>Pleosporales</taxon>
        <taxon>Torulaceae</taxon>
        <taxon>Dendryphion</taxon>
    </lineage>
</organism>
<gene>
    <name evidence="3" type="ORF">B0J11DRAFT_529404</name>
</gene>
<feature type="signal peptide" evidence="2">
    <location>
        <begin position="1"/>
        <end position="26"/>
    </location>
</feature>
<reference evidence="3" key="1">
    <citation type="journal article" date="2021" name="Nat. Commun.">
        <title>Genetic determinants of endophytism in the Arabidopsis root mycobiome.</title>
        <authorList>
            <person name="Mesny F."/>
            <person name="Miyauchi S."/>
            <person name="Thiergart T."/>
            <person name="Pickel B."/>
            <person name="Atanasova L."/>
            <person name="Karlsson M."/>
            <person name="Huettel B."/>
            <person name="Barry K.W."/>
            <person name="Haridas S."/>
            <person name="Chen C."/>
            <person name="Bauer D."/>
            <person name="Andreopoulos W."/>
            <person name="Pangilinan J."/>
            <person name="LaButti K."/>
            <person name="Riley R."/>
            <person name="Lipzen A."/>
            <person name="Clum A."/>
            <person name="Drula E."/>
            <person name="Henrissat B."/>
            <person name="Kohler A."/>
            <person name="Grigoriev I.V."/>
            <person name="Martin F.M."/>
            <person name="Hacquard S."/>
        </authorList>
    </citation>
    <scope>NUCLEOTIDE SEQUENCE</scope>
    <source>
        <strain evidence="3">MPI-CAGE-CH-0243</strain>
    </source>
</reference>
<comment type="caution">
    <text evidence="3">The sequence shown here is derived from an EMBL/GenBank/DDBJ whole genome shotgun (WGS) entry which is preliminary data.</text>
</comment>
<evidence type="ECO:0000256" key="1">
    <source>
        <dbReference type="SAM" id="MobiDB-lite"/>
    </source>
</evidence>
<feature type="region of interest" description="Disordered" evidence="1">
    <location>
        <begin position="33"/>
        <end position="91"/>
    </location>
</feature>
<dbReference type="AlphaFoldDB" id="A0A9P9ILE2"/>
<keyword evidence="2" id="KW-0732">Signal</keyword>
<accession>A0A9P9ILE2</accession>
<protein>
    <submittedName>
        <fullName evidence="3">Uncharacterized protein</fullName>
    </submittedName>
</protein>
<evidence type="ECO:0000256" key="2">
    <source>
        <dbReference type="SAM" id="SignalP"/>
    </source>
</evidence>
<dbReference type="Proteomes" id="UP000700596">
    <property type="component" value="Unassembled WGS sequence"/>
</dbReference>
<name>A0A9P9ILE2_9PLEO</name>
<feature type="chain" id="PRO_5040474517" evidence="2">
    <location>
        <begin position="27"/>
        <end position="91"/>
    </location>
</feature>
<feature type="non-terminal residue" evidence="3">
    <location>
        <position position="1"/>
    </location>
</feature>
<feature type="compositionally biased region" description="Low complexity" evidence="1">
    <location>
        <begin position="60"/>
        <end position="74"/>
    </location>
</feature>
<sequence length="91" mass="9951">PFSFLLSIYSLIVLLLSSPLLSFCSTLPSISTQNKPAALELNPKFSRSNKPQDSKKKPKQQYPPSAPSPSSLRLPPKPQTQNLGLKSSMNP</sequence>
<feature type="compositionally biased region" description="Polar residues" evidence="1">
    <location>
        <begin position="80"/>
        <end position="91"/>
    </location>
</feature>